<dbReference type="PANTHER" id="PTHR37166:SF1">
    <property type="entry name" value="PROTEIN FLAG"/>
    <property type="match status" value="1"/>
</dbReference>
<reference evidence="3 4" key="1">
    <citation type="submission" date="2017-05" db="EMBL/GenBank/DDBJ databases">
        <title>Complete and WGS of Bordetella genogroups.</title>
        <authorList>
            <person name="Spilker T."/>
            <person name="LiPuma J."/>
        </authorList>
    </citation>
    <scope>NUCLEOTIDE SEQUENCE [LARGE SCALE GENOMIC DNA]</scope>
    <source>
        <strain evidence="3 4">AU7206</strain>
    </source>
</reference>
<dbReference type="Pfam" id="PF03646">
    <property type="entry name" value="FlaG"/>
    <property type="match status" value="1"/>
</dbReference>
<sequence length="131" mass="13613">MAVSPLHPAAALPMPVAPAVAAPAAPTTVDASLAVKPAAEATDSNGARDAASNPQQQPQEPLEKALDDINQQMKAWATQLQFEIDPDINRVVVSIVDSNTGDVVRTIPSDAVLRIAKMIVKLQGNAVETSA</sequence>
<dbReference type="Gene3D" id="3.30.160.170">
    <property type="entry name" value="FlaG-like"/>
    <property type="match status" value="1"/>
</dbReference>
<keyword evidence="3" id="KW-0282">Flagellum</keyword>
<name>A0A1W6ZBQ8_9BORD</name>
<evidence type="ECO:0000313" key="3">
    <source>
        <dbReference type="EMBL" id="ARP94284.1"/>
    </source>
</evidence>
<organism evidence="3 4">
    <name type="scientific">Bordetella genomosp. 13</name>
    <dbReference type="NCBI Taxonomy" id="463040"/>
    <lineage>
        <taxon>Bacteria</taxon>
        <taxon>Pseudomonadati</taxon>
        <taxon>Pseudomonadota</taxon>
        <taxon>Betaproteobacteria</taxon>
        <taxon>Burkholderiales</taxon>
        <taxon>Alcaligenaceae</taxon>
        <taxon>Bordetella</taxon>
    </lineage>
</organism>
<dbReference type="EMBL" id="CP021111">
    <property type="protein sequence ID" value="ARP94284.1"/>
    <property type="molecule type" value="Genomic_DNA"/>
</dbReference>
<feature type="signal peptide" evidence="2">
    <location>
        <begin position="1"/>
        <end position="21"/>
    </location>
</feature>
<dbReference type="STRING" id="463040.CAL15_07760"/>
<keyword evidence="3" id="KW-0969">Cilium</keyword>
<evidence type="ECO:0000256" key="1">
    <source>
        <dbReference type="SAM" id="MobiDB-lite"/>
    </source>
</evidence>
<protein>
    <submittedName>
        <fullName evidence="3">Flagellar protein</fullName>
    </submittedName>
</protein>
<dbReference type="PANTHER" id="PTHR37166">
    <property type="entry name" value="PROTEIN FLAG"/>
    <property type="match status" value="1"/>
</dbReference>
<evidence type="ECO:0000313" key="4">
    <source>
        <dbReference type="Proteomes" id="UP000194161"/>
    </source>
</evidence>
<dbReference type="Proteomes" id="UP000194161">
    <property type="component" value="Chromosome"/>
</dbReference>
<dbReference type="AlphaFoldDB" id="A0A1W6ZBQ8"/>
<dbReference type="KEGG" id="bgm:CAL15_07760"/>
<proteinExistence type="predicted"/>
<keyword evidence="3" id="KW-0966">Cell projection</keyword>
<dbReference type="InterPro" id="IPR005186">
    <property type="entry name" value="FlaG"/>
</dbReference>
<dbReference type="OrthoDB" id="5516677at2"/>
<feature type="chain" id="PRO_5012913270" evidence="2">
    <location>
        <begin position="22"/>
        <end position="131"/>
    </location>
</feature>
<dbReference type="SUPFAM" id="SSF160214">
    <property type="entry name" value="FlaG-like"/>
    <property type="match status" value="1"/>
</dbReference>
<keyword evidence="4" id="KW-1185">Reference proteome</keyword>
<evidence type="ECO:0000256" key="2">
    <source>
        <dbReference type="SAM" id="SignalP"/>
    </source>
</evidence>
<accession>A0A1W6ZBQ8</accession>
<dbReference type="InterPro" id="IPR035924">
    <property type="entry name" value="FlaG-like_sf"/>
</dbReference>
<feature type="region of interest" description="Disordered" evidence="1">
    <location>
        <begin position="37"/>
        <end position="68"/>
    </location>
</feature>
<gene>
    <name evidence="3" type="ORF">CAL15_07760</name>
</gene>
<keyword evidence="2" id="KW-0732">Signal</keyword>
<dbReference type="RefSeq" id="WP_086078050.1">
    <property type="nucleotide sequence ID" value="NZ_CP021111.1"/>
</dbReference>